<protein>
    <submittedName>
        <fullName evidence="5">AraC family transcriptional regulator</fullName>
    </submittedName>
</protein>
<keyword evidence="2" id="KW-0804">Transcription</keyword>
<dbReference type="OrthoDB" id="3177689at2"/>
<dbReference type="SUPFAM" id="SSF46689">
    <property type="entry name" value="Homeodomain-like"/>
    <property type="match status" value="2"/>
</dbReference>
<dbReference type="GO" id="GO:0003700">
    <property type="term" value="F:DNA-binding transcription factor activity"/>
    <property type="evidence" value="ECO:0007669"/>
    <property type="project" value="InterPro"/>
</dbReference>
<evidence type="ECO:0000256" key="1">
    <source>
        <dbReference type="ARBA" id="ARBA00023015"/>
    </source>
</evidence>
<dbReference type="SMART" id="SM00342">
    <property type="entry name" value="HTH_ARAC"/>
    <property type="match status" value="1"/>
</dbReference>
<dbReference type="AlphaFoldDB" id="A0A3N0BGL2"/>
<keyword evidence="1" id="KW-0805">Transcription regulation</keyword>
<comment type="caution">
    <text evidence="5">The sequence shown here is derived from an EMBL/GenBank/DDBJ whole genome shotgun (WGS) entry which is preliminary data.</text>
</comment>
<organism evidence="5 6">
    <name type="scientific">Paraeggerthella hongkongensis</name>
    <dbReference type="NCBI Taxonomy" id="230658"/>
    <lineage>
        <taxon>Bacteria</taxon>
        <taxon>Bacillati</taxon>
        <taxon>Actinomycetota</taxon>
        <taxon>Coriobacteriia</taxon>
        <taxon>Eggerthellales</taxon>
        <taxon>Eggerthellaceae</taxon>
        <taxon>Paraeggerthella</taxon>
    </lineage>
</organism>
<evidence type="ECO:0000259" key="4">
    <source>
        <dbReference type="PROSITE" id="PS01124"/>
    </source>
</evidence>
<feature type="compositionally biased region" description="Low complexity" evidence="3">
    <location>
        <begin position="343"/>
        <end position="359"/>
    </location>
</feature>
<dbReference type="Proteomes" id="UP000278632">
    <property type="component" value="Unassembled WGS sequence"/>
</dbReference>
<dbReference type="Pfam" id="PF12833">
    <property type="entry name" value="HTH_18"/>
    <property type="match status" value="1"/>
</dbReference>
<dbReference type="InterPro" id="IPR053142">
    <property type="entry name" value="PchR_regulatory_protein"/>
</dbReference>
<reference evidence="6" key="1">
    <citation type="submission" date="2018-05" db="EMBL/GenBank/DDBJ databases">
        <title>Genome Sequencing of selected type strains of the family Eggerthellaceae.</title>
        <authorList>
            <person name="Danylec N."/>
            <person name="Stoll D.A."/>
            <person name="Doetsch A."/>
            <person name="Huch M."/>
        </authorList>
    </citation>
    <scope>NUCLEOTIDE SEQUENCE [LARGE SCALE GENOMIC DNA]</scope>
    <source>
        <strain evidence="6">DSM 16106</strain>
    </source>
</reference>
<feature type="region of interest" description="Disordered" evidence="3">
    <location>
        <begin position="340"/>
        <end position="359"/>
    </location>
</feature>
<dbReference type="EMBL" id="QICD01000005">
    <property type="protein sequence ID" value="RNL46962.1"/>
    <property type="molecule type" value="Genomic_DNA"/>
</dbReference>
<dbReference type="PANTHER" id="PTHR47893">
    <property type="entry name" value="REGULATORY PROTEIN PCHR"/>
    <property type="match status" value="1"/>
</dbReference>
<dbReference type="PROSITE" id="PS01124">
    <property type="entry name" value="HTH_ARAC_FAMILY_2"/>
    <property type="match status" value="1"/>
</dbReference>
<evidence type="ECO:0000256" key="3">
    <source>
        <dbReference type="SAM" id="MobiDB-lite"/>
    </source>
</evidence>
<dbReference type="PANTHER" id="PTHR47893:SF1">
    <property type="entry name" value="REGULATORY PROTEIN PCHR"/>
    <property type="match status" value="1"/>
</dbReference>
<dbReference type="InterPro" id="IPR018060">
    <property type="entry name" value="HTH_AraC"/>
</dbReference>
<proteinExistence type="predicted"/>
<sequence length="359" mass="39683">MRDIVLPCADSLGMIELSPSEAALRAIPAREGRCFSMPESQASGYFWIHAGKDFAVSVTSMTLHRDWQQRCPHPRFVALRHLRSGEYILPDTGLTVKAPYLEGHVSRTRTWICTHKASQPLHSVEIMLAPPFYERYLRAVYRDEAFSAEDAFSSIDGLASFPEMTLLLGQIEAYRGRGASAGLFYRGKVEEAVALVVDRSRNLAAASLATPGQTEHERAVSPEDARAIEHARQRLDDRLTDPVSAEELAHIACMGQTKLRRVFKRAYGCTIVEYRQRQRCARAADLLTTSDASVACVASAVGYRPERLAELFARIYGTTPSAYRESLGQAGSLTSNTIHVDAPRASTRASSAPPIRSIR</sequence>
<dbReference type="GO" id="GO:0043565">
    <property type="term" value="F:sequence-specific DNA binding"/>
    <property type="evidence" value="ECO:0007669"/>
    <property type="project" value="InterPro"/>
</dbReference>
<accession>A0A3N0BGL2</accession>
<dbReference type="Gene3D" id="1.10.10.60">
    <property type="entry name" value="Homeodomain-like"/>
    <property type="match status" value="2"/>
</dbReference>
<feature type="domain" description="HTH araC/xylS-type" evidence="4">
    <location>
        <begin position="229"/>
        <end position="326"/>
    </location>
</feature>
<keyword evidence="6" id="KW-1185">Reference proteome</keyword>
<name>A0A3N0BGL2_9ACTN</name>
<dbReference type="InterPro" id="IPR009057">
    <property type="entry name" value="Homeodomain-like_sf"/>
</dbReference>
<evidence type="ECO:0000256" key="2">
    <source>
        <dbReference type="ARBA" id="ARBA00023163"/>
    </source>
</evidence>
<gene>
    <name evidence="5" type="ORF">DMP08_04050</name>
</gene>
<evidence type="ECO:0000313" key="5">
    <source>
        <dbReference type="EMBL" id="RNL46962.1"/>
    </source>
</evidence>
<evidence type="ECO:0000313" key="6">
    <source>
        <dbReference type="Proteomes" id="UP000278632"/>
    </source>
</evidence>